<evidence type="ECO:0000313" key="2">
    <source>
        <dbReference type="Proteomes" id="UP000305095"/>
    </source>
</evidence>
<protein>
    <submittedName>
        <fullName evidence="1">Uncharacterized protein</fullName>
    </submittedName>
</protein>
<comment type="caution">
    <text evidence="1">The sequence shown here is derived from an EMBL/GenBank/DDBJ whole genome shotgun (WGS) entry which is preliminary data.</text>
</comment>
<organism evidence="1 2">
    <name type="scientific">Bradyrhizobium elkanii</name>
    <dbReference type="NCBI Taxonomy" id="29448"/>
    <lineage>
        <taxon>Bacteria</taxon>
        <taxon>Pseudomonadati</taxon>
        <taxon>Pseudomonadota</taxon>
        <taxon>Alphaproteobacteria</taxon>
        <taxon>Hyphomicrobiales</taxon>
        <taxon>Nitrobacteraceae</taxon>
        <taxon>Bradyrhizobium</taxon>
    </lineage>
</organism>
<dbReference type="EMBL" id="SZZP01000005">
    <property type="protein sequence ID" value="TKV81791.1"/>
    <property type="molecule type" value="Genomic_DNA"/>
</dbReference>
<accession>A0A4U6S3X6</accession>
<proteinExistence type="predicted"/>
<dbReference type="AlphaFoldDB" id="A0A4U6S3X6"/>
<gene>
    <name evidence="1" type="ORF">FDV58_08985</name>
</gene>
<sequence>MRRPGLHQLPVADQQGRARALAFCLVGSALRHGRARPGHPRLYCVTEAKTWMPGTTPGMTSSPRVPYLVGRALGRALALSARSCRP</sequence>
<evidence type="ECO:0000313" key="1">
    <source>
        <dbReference type="EMBL" id="TKV81791.1"/>
    </source>
</evidence>
<name>A0A4U6S3X6_BRAEL</name>
<dbReference type="Proteomes" id="UP000305095">
    <property type="component" value="Unassembled WGS sequence"/>
</dbReference>
<reference evidence="1 2" key="1">
    <citation type="submission" date="2019-05" db="EMBL/GenBank/DDBJ databases">
        <title>Draft Genome of Bradyrhizobium elkanii strain SEMIA 938, Used in Commercial Inoculants for Lupinus spp. in Brazil.</title>
        <authorList>
            <person name="Hungria M."/>
            <person name="Delamuta J.R.M."/>
            <person name="Ribeiro R.A."/>
            <person name="Nogueira M.A."/>
        </authorList>
    </citation>
    <scope>NUCLEOTIDE SEQUENCE [LARGE SCALE GENOMIC DNA]</scope>
    <source>
        <strain evidence="1 2">Semia 938</strain>
    </source>
</reference>